<dbReference type="AlphaFoldDB" id="A0A835V6Y1"/>
<evidence type="ECO:0000313" key="2">
    <source>
        <dbReference type="Proteomes" id="UP000639772"/>
    </source>
</evidence>
<gene>
    <name evidence="1" type="ORF">HPP92_009797</name>
</gene>
<organism evidence="1 2">
    <name type="scientific">Vanilla planifolia</name>
    <name type="common">Vanilla</name>
    <dbReference type="NCBI Taxonomy" id="51239"/>
    <lineage>
        <taxon>Eukaryota</taxon>
        <taxon>Viridiplantae</taxon>
        <taxon>Streptophyta</taxon>
        <taxon>Embryophyta</taxon>
        <taxon>Tracheophyta</taxon>
        <taxon>Spermatophyta</taxon>
        <taxon>Magnoliopsida</taxon>
        <taxon>Liliopsida</taxon>
        <taxon>Asparagales</taxon>
        <taxon>Orchidaceae</taxon>
        <taxon>Vanilloideae</taxon>
        <taxon>Vanilleae</taxon>
        <taxon>Vanilla</taxon>
    </lineage>
</organism>
<dbReference type="EMBL" id="JADCNM010000004">
    <property type="protein sequence ID" value="KAG0487702.1"/>
    <property type="molecule type" value="Genomic_DNA"/>
</dbReference>
<accession>A0A835V6Y1</accession>
<dbReference type="Proteomes" id="UP000639772">
    <property type="component" value="Unassembled WGS sequence"/>
</dbReference>
<comment type="caution">
    <text evidence="1">The sequence shown here is derived from an EMBL/GenBank/DDBJ whole genome shotgun (WGS) entry which is preliminary data.</text>
</comment>
<protein>
    <submittedName>
        <fullName evidence="1">Uncharacterized protein</fullName>
    </submittedName>
</protein>
<sequence>MSDGRKISQVWSSFGGVQILVSFVLSSMVPPRSTSQVSLGGASAREISRNALLEKVVHERQLRNFTRRASAAAIFIQVLPFSHDFCFSHVVVTFGLYVKMRRLWCLDFGQCNGLVAENCSIGLLSFLSVVMLICKSNSSAVGQLQKFAPKKRSLMTLLKEVGSVLGYDLGKFG</sequence>
<name>A0A835V6Y1_VANPL</name>
<evidence type="ECO:0000313" key="1">
    <source>
        <dbReference type="EMBL" id="KAG0487702.1"/>
    </source>
</evidence>
<proteinExistence type="predicted"/>
<dbReference type="OrthoDB" id="803219at2759"/>
<reference evidence="1 2" key="1">
    <citation type="journal article" date="2020" name="Nat. Food">
        <title>A phased Vanilla planifolia genome enables genetic improvement of flavour and production.</title>
        <authorList>
            <person name="Hasing T."/>
            <person name="Tang H."/>
            <person name="Brym M."/>
            <person name="Khazi F."/>
            <person name="Huang T."/>
            <person name="Chambers A.H."/>
        </authorList>
    </citation>
    <scope>NUCLEOTIDE SEQUENCE [LARGE SCALE GENOMIC DNA]</scope>
    <source>
        <tissue evidence="1">Leaf</tissue>
    </source>
</reference>